<organism evidence="1 2">
    <name type="scientific">Aquibacillus albus</name>
    <dbReference type="NCBI Taxonomy" id="1168171"/>
    <lineage>
        <taxon>Bacteria</taxon>
        <taxon>Bacillati</taxon>
        <taxon>Bacillota</taxon>
        <taxon>Bacilli</taxon>
        <taxon>Bacillales</taxon>
        <taxon>Bacillaceae</taxon>
        <taxon>Aquibacillus</taxon>
    </lineage>
</organism>
<dbReference type="PIRSF" id="PIRSF021292">
    <property type="entry name" value="Competence_ComGD"/>
    <property type="match status" value="1"/>
</dbReference>
<keyword evidence="2" id="KW-1185">Reference proteome</keyword>
<protein>
    <submittedName>
        <fullName evidence="1">Competence protein ComGD</fullName>
    </submittedName>
</protein>
<gene>
    <name evidence="1" type="ORF">JOC48_000147</name>
</gene>
<reference evidence="1 2" key="1">
    <citation type="submission" date="2021-01" db="EMBL/GenBank/DDBJ databases">
        <title>Genomic Encyclopedia of Type Strains, Phase IV (KMG-IV): sequencing the most valuable type-strain genomes for metagenomic binning, comparative biology and taxonomic classification.</title>
        <authorList>
            <person name="Goeker M."/>
        </authorList>
    </citation>
    <scope>NUCLEOTIDE SEQUENCE [LARGE SCALE GENOMIC DNA]</scope>
    <source>
        <strain evidence="1 2">DSM 23711</strain>
    </source>
</reference>
<dbReference type="InterPro" id="IPR016785">
    <property type="entry name" value="ComGD"/>
</dbReference>
<name>A0ABS2MV65_9BACI</name>
<sequence>MISFIISIGGAFQYHVIDQYKTRHFIQIFQDDILYMQKRTTVTRDNIYMVIEPEKNLYVIKQGPVGKSIVTREIPKTWDINLRTLTMPISFTTNGTIKNPGTFTIDTTYSSYDVSFPFGKGRCYIIEK</sequence>
<dbReference type="EMBL" id="JAFBDR010000001">
    <property type="protein sequence ID" value="MBM7569678.1"/>
    <property type="molecule type" value="Genomic_DNA"/>
</dbReference>
<accession>A0ABS2MV65</accession>
<proteinExistence type="predicted"/>
<evidence type="ECO:0000313" key="2">
    <source>
        <dbReference type="Proteomes" id="UP001296943"/>
    </source>
</evidence>
<comment type="caution">
    <text evidence="1">The sequence shown here is derived from an EMBL/GenBank/DDBJ whole genome shotgun (WGS) entry which is preliminary data.</text>
</comment>
<dbReference type="Proteomes" id="UP001296943">
    <property type="component" value="Unassembled WGS sequence"/>
</dbReference>
<evidence type="ECO:0000313" key="1">
    <source>
        <dbReference type="EMBL" id="MBM7569678.1"/>
    </source>
</evidence>